<dbReference type="Gene3D" id="1.20.120.450">
    <property type="entry name" value="dinb family like domain"/>
    <property type="match status" value="1"/>
</dbReference>
<keyword evidence="2" id="KW-1185">Reference proteome</keyword>
<sequence>MLCQNIDLIRTLFQSRLATLEHLLKLATTHFCDDESFLNKRIAADMLPFGTQIAFTCNQPRNFALWCDGKPANNLDPNVTSLAQAYEHIANTLELLLGINAVDAKLAEVMRIDLGQSLYIELSGNAYVNEFLIPNFYFHLVTAYDILRMAGVPIGKRDYMMHLVPLIRKE</sequence>
<organism evidence="1 2">
    <name type="scientific">Floridaenema flaviceps BLCC-F50</name>
    <dbReference type="NCBI Taxonomy" id="3153642"/>
    <lineage>
        <taxon>Bacteria</taxon>
        <taxon>Bacillati</taxon>
        <taxon>Cyanobacteriota</taxon>
        <taxon>Cyanophyceae</taxon>
        <taxon>Oscillatoriophycideae</taxon>
        <taxon>Aerosakkonematales</taxon>
        <taxon>Aerosakkonemataceae</taxon>
        <taxon>Floridanema</taxon>
        <taxon>Floridanema flaviceps</taxon>
    </lineage>
</organism>
<evidence type="ECO:0000313" key="1">
    <source>
        <dbReference type="EMBL" id="MFB2895151.1"/>
    </source>
</evidence>
<dbReference type="Pfam" id="PF09351">
    <property type="entry name" value="DUF1993"/>
    <property type="match status" value="1"/>
</dbReference>
<dbReference type="PANTHER" id="PTHR36922:SF1">
    <property type="entry name" value="DUF1993 DOMAIN-CONTAINING PROTEIN"/>
    <property type="match status" value="1"/>
</dbReference>
<dbReference type="SUPFAM" id="SSF109854">
    <property type="entry name" value="DinB/YfiT-like putative metalloenzymes"/>
    <property type="match status" value="1"/>
</dbReference>
<dbReference type="PANTHER" id="PTHR36922">
    <property type="entry name" value="BLL2446 PROTEIN"/>
    <property type="match status" value="1"/>
</dbReference>
<gene>
    <name evidence="1" type="ORF">ACE1CI_19765</name>
</gene>
<protein>
    <submittedName>
        <fullName evidence="1">DUF1993 domain-containing protein</fullName>
    </submittedName>
</protein>
<name>A0ABV4XTW6_9CYAN</name>
<dbReference type="EMBL" id="JBHFNR010000145">
    <property type="protein sequence ID" value="MFB2895151.1"/>
    <property type="molecule type" value="Genomic_DNA"/>
</dbReference>
<evidence type="ECO:0000313" key="2">
    <source>
        <dbReference type="Proteomes" id="UP001576784"/>
    </source>
</evidence>
<dbReference type="Proteomes" id="UP001576784">
    <property type="component" value="Unassembled WGS sequence"/>
</dbReference>
<proteinExistence type="predicted"/>
<dbReference type="RefSeq" id="WP_413264786.1">
    <property type="nucleotide sequence ID" value="NZ_JBHFNR010000145.1"/>
</dbReference>
<dbReference type="InterPro" id="IPR018531">
    <property type="entry name" value="DUF1993"/>
</dbReference>
<dbReference type="InterPro" id="IPR034660">
    <property type="entry name" value="DinB/YfiT-like"/>
</dbReference>
<comment type="caution">
    <text evidence="1">The sequence shown here is derived from an EMBL/GenBank/DDBJ whole genome shotgun (WGS) entry which is preliminary data.</text>
</comment>
<reference evidence="1 2" key="1">
    <citation type="submission" date="2024-09" db="EMBL/GenBank/DDBJ databases">
        <title>Floridaenema gen nov. (Aerosakkonemataceae, Aerosakkonematales ord. nov., Cyanobacteria) from benthic tropical and subtropical fresh waters, with the description of four new species.</title>
        <authorList>
            <person name="Moretto J.A."/>
            <person name="Berthold D.E."/>
            <person name="Lefler F.W."/>
            <person name="Huang I.-S."/>
            <person name="Laughinghouse H. IV."/>
        </authorList>
    </citation>
    <scope>NUCLEOTIDE SEQUENCE [LARGE SCALE GENOMIC DNA]</scope>
    <source>
        <strain evidence="1 2">BLCC-F50</strain>
    </source>
</reference>
<accession>A0ABV4XTW6</accession>